<organism evidence="1 2">
    <name type="scientific">Sphaerodactylus townsendi</name>
    <dbReference type="NCBI Taxonomy" id="933632"/>
    <lineage>
        <taxon>Eukaryota</taxon>
        <taxon>Metazoa</taxon>
        <taxon>Chordata</taxon>
        <taxon>Craniata</taxon>
        <taxon>Vertebrata</taxon>
        <taxon>Euteleostomi</taxon>
        <taxon>Lepidosauria</taxon>
        <taxon>Squamata</taxon>
        <taxon>Bifurcata</taxon>
        <taxon>Gekkota</taxon>
        <taxon>Sphaerodactylidae</taxon>
        <taxon>Sphaerodactylus</taxon>
    </lineage>
</organism>
<sequence length="465" mass="54240">MESCTFPKYSSNDIVLNLRNCLLTGSEAKSFSKSDLFPNVKPEVLHVIFMRALQVVYGTRLEHFYMMPVTFETAYPQIFEGFLPIGNLFAHMEKFFPVCRVNDFQMSDLINPKPKRTAHFLSGIINFLLFRASRLEVYLEIQDTHKLAVERVQQLQMSIQKATLKLEKLDTVPAEQQEEFKELSQDIQQLEHKLNQEYRQKASALQEAIGQKRMRITEKTQNLNELKRTICELKEEQKQLKSKITESPEELTSCKERLKEALQKIKKDKEDVMRKYEVYRDLVGMLPSCQMEIQMYQEKMQTQGANVDKQAALLAEIRTLEHQIENSKSGFRSSQTEEMSLKRLVTTKREKLTITEIKIEKVREDTEQRKQAITEYCNKFQKKRGAVCEKLTSSHTEIKQLKAAIQQQYDQVALEKSKAQEIYLNMRAGLEKYHENLANIVDRYTSARESKILELQTLLSSPSHS</sequence>
<comment type="caution">
    <text evidence="1">The sequence shown here is derived from an EMBL/GenBank/DDBJ whole genome shotgun (WGS) entry which is preliminary data.</text>
</comment>
<proteinExistence type="predicted"/>
<name>A0ACB8F285_9SAUR</name>
<evidence type="ECO:0000313" key="2">
    <source>
        <dbReference type="Proteomes" id="UP000827872"/>
    </source>
</evidence>
<reference evidence="1" key="1">
    <citation type="submission" date="2021-08" db="EMBL/GenBank/DDBJ databases">
        <title>The first chromosome-level gecko genome reveals the dynamic sex chromosomes of Neotropical dwarf geckos (Sphaerodactylidae: Sphaerodactylus).</title>
        <authorList>
            <person name="Pinto B.J."/>
            <person name="Keating S.E."/>
            <person name="Gamble T."/>
        </authorList>
    </citation>
    <scope>NUCLEOTIDE SEQUENCE</scope>
    <source>
        <strain evidence="1">TG3544</strain>
    </source>
</reference>
<evidence type="ECO:0000313" key="1">
    <source>
        <dbReference type="EMBL" id="KAH7999278.1"/>
    </source>
</evidence>
<accession>A0ACB8F285</accession>
<dbReference type="EMBL" id="CM037618">
    <property type="protein sequence ID" value="KAH7999278.1"/>
    <property type="molecule type" value="Genomic_DNA"/>
</dbReference>
<dbReference type="Proteomes" id="UP000827872">
    <property type="component" value="Linkage Group LG05"/>
</dbReference>
<keyword evidence="2" id="KW-1185">Reference proteome</keyword>
<gene>
    <name evidence="1" type="ORF">K3G42_007967</name>
</gene>
<protein>
    <submittedName>
        <fullName evidence="1">Uncharacterized protein</fullName>
    </submittedName>
</protein>